<sequence length="143" mass="16488">MGATGHSTFDKTVDKTNHVLKEIEQAYGWPKERRNHSYDALRAVLHALRDRLTVDECADLAAQLPLLVRGVYYEGWDPSRVPVKMNKEEFLQAVQREFPHEIEGDMERLVSTVLQALRQYVTEGEWQDIKSSISRDLRPLIPA</sequence>
<dbReference type="Pfam" id="PF10025">
    <property type="entry name" value="DUF2267"/>
    <property type="match status" value="1"/>
</dbReference>
<evidence type="ECO:0000313" key="1">
    <source>
        <dbReference type="EMBL" id="TQM67117.1"/>
    </source>
</evidence>
<accession>A0A543I982</accession>
<dbReference type="OrthoDB" id="20942at2"/>
<proteinExistence type="predicted"/>
<organism evidence="1 2">
    <name type="scientific">Actinomadura hallensis</name>
    <dbReference type="NCBI Taxonomy" id="337895"/>
    <lineage>
        <taxon>Bacteria</taxon>
        <taxon>Bacillati</taxon>
        <taxon>Actinomycetota</taxon>
        <taxon>Actinomycetes</taxon>
        <taxon>Streptosporangiales</taxon>
        <taxon>Thermomonosporaceae</taxon>
        <taxon>Actinomadura</taxon>
    </lineage>
</organism>
<dbReference type="EMBL" id="VFPO01000001">
    <property type="protein sequence ID" value="TQM67117.1"/>
    <property type="molecule type" value="Genomic_DNA"/>
</dbReference>
<protein>
    <submittedName>
        <fullName evidence="1">Uncharacterized protein (DUF2267 family)</fullName>
    </submittedName>
</protein>
<keyword evidence="2" id="KW-1185">Reference proteome</keyword>
<dbReference type="RefSeq" id="WP_141966166.1">
    <property type="nucleotide sequence ID" value="NZ_VFPO01000001.1"/>
</dbReference>
<dbReference type="InterPro" id="IPR038282">
    <property type="entry name" value="DUF2267_sf"/>
</dbReference>
<comment type="caution">
    <text evidence="1">The sequence shown here is derived from an EMBL/GenBank/DDBJ whole genome shotgun (WGS) entry which is preliminary data.</text>
</comment>
<evidence type="ECO:0000313" key="2">
    <source>
        <dbReference type="Proteomes" id="UP000316706"/>
    </source>
</evidence>
<dbReference type="AlphaFoldDB" id="A0A543I982"/>
<name>A0A543I982_9ACTN</name>
<dbReference type="Gene3D" id="1.10.490.110">
    <property type="entry name" value="Uncharacterized conserved protein DUF2267"/>
    <property type="match status" value="1"/>
</dbReference>
<gene>
    <name evidence="1" type="ORF">FHX41_0718</name>
</gene>
<reference evidence="1 2" key="1">
    <citation type="submission" date="2019-06" db="EMBL/GenBank/DDBJ databases">
        <title>Sequencing the genomes of 1000 actinobacteria strains.</title>
        <authorList>
            <person name="Klenk H.-P."/>
        </authorList>
    </citation>
    <scope>NUCLEOTIDE SEQUENCE [LARGE SCALE GENOMIC DNA]</scope>
    <source>
        <strain evidence="1 2">DSM 45043</strain>
    </source>
</reference>
<dbReference type="InterPro" id="IPR018727">
    <property type="entry name" value="DUF2267"/>
</dbReference>
<dbReference type="Proteomes" id="UP000316706">
    <property type="component" value="Unassembled WGS sequence"/>
</dbReference>